<dbReference type="NCBIfam" id="NF000582">
    <property type="entry name" value="PRK00006.1"/>
    <property type="match status" value="1"/>
</dbReference>
<evidence type="ECO:0000256" key="6">
    <source>
        <dbReference type="ARBA" id="ARBA00022516"/>
    </source>
</evidence>
<evidence type="ECO:0000256" key="5">
    <source>
        <dbReference type="ARBA" id="ARBA00022490"/>
    </source>
</evidence>
<evidence type="ECO:0000256" key="1">
    <source>
        <dbReference type="ARBA" id="ARBA00001055"/>
    </source>
</evidence>
<accession>A0A1H1CCV5</accession>
<reference evidence="12" key="1">
    <citation type="submission" date="2016-10" db="EMBL/GenBank/DDBJ databases">
        <authorList>
            <person name="Varghese N."/>
            <person name="Submissions S."/>
        </authorList>
    </citation>
    <scope>NUCLEOTIDE SEQUENCE [LARGE SCALE GENOMIC DNA]</scope>
    <source>
        <strain evidence="12">DSM 44142</strain>
    </source>
</reference>
<dbReference type="GO" id="GO:0009245">
    <property type="term" value="P:lipid A biosynthetic process"/>
    <property type="evidence" value="ECO:0007669"/>
    <property type="project" value="UniProtKB-KW"/>
</dbReference>
<sequence length="164" mass="17266">MTTSVDAPASAGLRSYDASAILSMLPHRWPFLLIDGAFDVDPGRSGKGVKNVSLAEPYFAGHFPGDPIVPGVLIIEALAQLTAIVYVAQAQESGHPAPASTVGYLGAINRVKFHRVVRPGERLDLAVTLTTALGDLRTVDIAAHVGREKVVTGTITVSNRAGER</sequence>
<name>A0A1H1CCV5_9ACTN</name>
<keyword evidence="8" id="KW-0443">Lipid metabolism</keyword>
<comment type="function">
    <text evidence="10">Involved in unsaturated fatty acids biosynthesis. Catalyzes the dehydration of short chain beta-hydroxyacyl-ACPs and long chain saturated and unsaturated beta-hydroxyacyl-ACPs.</text>
</comment>
<evidence type="ECO:0000256" key="8">
    <source>
        <dbReference type="ARBA" id="ARBA00023098"/>
    </source>
</evidence>
<dbReference type="Pfam" id="PF07977">
    <property type="entry name" value="FabA"/>
    <property type="match status" value="1"/>
</dbReference>
<evidence type="ECO:0000256" key="4">
    <source>
        <dbReference type="ARBA" id="ARBA00013167"/>
    </source>
</evidence>
<dbReference type="Proteomes" id="UP000183053">
    <property type="component" value="Unassembled WGS sequence"/>
</dbReference>
<dbReference type="PANTHER" id="PTHR30272">
    <property type="entry name" value="3-HYDROXYACYL-[ACYL-CARRIER-PROTEIN] DEHYDRATASE"/>
    <property type="match status" value="1"/>
</dbReference>
<dbReference type="GO" id="GO:0016020">
    <property type="term" value="C:membrane"/>
    <property type="evidence" value="ECO:0007669"/>
    <property type="project" value="GOC"/>
</dbReference>
<comment type="similarity">
    <text evidence="3">Belongs to the thioester dehydratase family. FabZ subfamily.</text>
</comment>
<dbReference type="STRING" id="47312.SAMN04489765_1144"/>
<evidence type="ECO:0000256" key="7">
    <source>
        <dbReference type="ARBA" id="ARBA00022556"/>
    </source>
</evidence>
<evidence type="ECO:0000256" key="3">
    <source>
        <dbReference type="ARBA" id="ARBA00009174"/>
    </source>
</evidence>
<dbReference type="OrthoDB" id="9772788at2"/>
<evidence type="ECO:0000313" key="11">
    <source>
        <dbReference type="EMBL" id="SDQ62031.1"/>
    </source>
</evidence>
<dbReference type="PANTHER" id="PTHR30272:SF1">
    <property type="entry name" value="3-HYDROXYACYL-[ACYL-CARRIER-PROTEIN] DEHYDRATASE"/>
    <property type="match status" value="1"/>
</dbReference>
<proteinExistence type="inferred from homology"/>
<keyword evidence="7" id="KW-0441">Lipid A biosynthesis</keyword>
<dbReference type="CDD" id="cd01288">
    <property type="entry name" value="FabZ"/>
    <property type="match status" value="1"/>
</dbReference>
<gene>
    <name evidence="11" type="ORF">SAMN04489765_1144</name>
</gene>
<dbReference type="EC" id="4.2.1.59" evidence="4"/>
<keyword evidence="6" id="KW-0444">Lipid biosynthesis</keyword>
<dbReference type="Gene3D" id="3.10.129.10">
    <property type="entry name" value="Hotdog Thioesterase"/>
    <property type="match status" value="1"/>
</dbReference>
<dbReference type="SUPFAM" id="SSF54637">
    <property type="entry name" value="Thioesterase/thiol ester dehydrase-isomerase"/>
    <property type="match status" value="1"/>
</dbReference>
<keyword evidence="5" id="KW-0963">Cytoplasm</keyword>
<dbReference type="RefSeq" id="WP_068533105.1">
    <property type="nucleotide sequence ID" value="NZ_FNLF01000002.1"/>
</dbReference>
<dbReference type="EMBL" id="FNLF01000002">
    <property type="protein sequence ID" value="SDQ62031.1"/>
    <property type="molecule type" value="Genomic_DNA"/>
</dbReference>
<evidence type="ECO:0000313" key="12">
    <source>
        <dbReference type="Proteomes" id="UP000183053"/>
    </source>
</evidence>
<keyword evidence="12" id="KW-1185">Reference proteome</keyword>
<dbReference type="InterPro" id="IPR013114">
    <property type="entry name" value="FabA_FabZ"/>
</dbReference>
<dbReference type="AlphaFoldDB" id="A0A1H1CCV5"/>
<dbReference type="GO" id="GO:0019171">
    <property type="term" value="F:(3R)-hydroxyacyl-[acyl-carrier-protein] dehydratase activity"/>
    <property type="evidence" value="ECO:0007669"/>
    <property type="project" value="UniProtKB-EC"/>
</dbReference>
<evidence type="ECO:0000256" key="9">
    <source>
        <dbReference type="ARBA" id="ARBA00023239"/>
    </source>
</evidence>
<evidence type="ECO:0000256" key="2">
    <source>
        <dbReference type="ARBA" id="ARBA00004496"/>
    </source>
</evidence>
<comment type="subcellular location">
    <subcellularLocation>
        <location evidence="2">Cytoplasm</location>
    </subcellularLocation>
</comment>
<dbReference type="GO" id="GO:0005737">
    <property type="term" value="C:cytoplasm"/>
    <property type="evidence" value="ECO:0007669"/>
    <property type="project" value="UniProtKB-SubCell"/>
</dbReference>
<evidence type="ECO:0000256" key="10">
    <source>
        <dbReference type="ARBA" id="ARBA00025049"/>
    </source>
</evidence>
<keyword evidence="9" id="KW-0456">Lyase</keyword>
<comment type="catalytic activity">
    <reaction evidence="1">
        <text>a (3R)-hydroxyacyl-[ACP] = a (2E)-enoyl-[ACP] + H2O</text>
        <dbReference type="Rhea" id="RHEA:13097"/>
        <dbReference type="Rhea" id="RHEA-COMP:9925"/>
        <dbReference type="Rhea" id="RHEA-COMP:9945"/>
        <dbReference type="ChEBI" id="CHEBI:15377"/>
        <dbReference type="ChEBI" id="CHEBI:78784"/>
        <dbReference type="ChEBI" id="CHEBI:78827"/>
        <dbReference type="EC" id="4.2.1.59"/>
    </reaction>
</comment>
<dbReference type="FunFam" id="3.10.129.10:FF:000001">
    <property type="entry name" value="3-hydroxyacyl-[acyl-carrier-protein] dehydratase FabZ"/>
    <property type="match status" value="1"/>
</dbReference>
<organism evidence="11 12">
    <name type="scientific">Tsukamurella pulmonis</name>
    <dbReference type="NCBI Taxonomy" id="47312"/>
    <lineage>
        <taxon>Bacteria</taxon>
        <taxon>Bacillati</taxon>
        <taxon>Actinomycetota</taxon>
        <taxon>Actinomycetes</taxon>
        <taxon>Mycobacteriales</taxon>
        <taxon>Tsukamurellaceae</taxon>
        <taxon>Tsukamurella</taxon>
    </lineage>
</organism>
<dbReference type="InterPro" id="IPR029069">
    <property type="entry name" value="HotDog_dom_sf"/>
</dbReference>
<protein>
    <recommendedName>
        <fullName evidence="4">3-hydroxyacyl-[acyl-carrier-protein] dehydratase</fullName>
        <ecNumber evidence="4">4.2.1.59</ecNumber>
    </recommendedName>
</protein>